<organism evidence="3 4">
    <name type="scientific">Peribacillus loiseleuriae</name>
    <dbReference type="NCBI Taxonomy" id="1679170"/>
    <lineage>
        <taxon>Bacteria</taxon>
        <taxon>Bacillati</taxon>
        <taxon>Bacillota</taxon>
        <taxon>Bacilli</taxon>
        <taxon>Bacillales</taxon>
        <taxon>Bacillaceae</taxon>
        <taxon>Peribacillus</taxon>
    </lineage>
</organism>
<dbReference type="Pfam" id="PF25842">
    <property type="entry name" value="NfeD_TM"/>
    <property type="match status" value="1"/>
</dbReference>
<name>A0A0K9GUW2_9BACI</name>
<sequence length="176" mass="18639">MEIFGLPLETIYLYTLIISGVLTLLFILFGDILSGLEAPDYLNPVLILAFLTVFGASGYLFEKVTNLHSGLSAVISGCSALLIVSLLNIFILIPLSSAEESLSISESDLKGRIGKVLTSVPVDGFGEVLIESASGSIAKPAVSFDNEAIPEASLVLVIEVKNGVLHVLPHQQIEIG</sequence>
<dbReference type="InterPro" id="IPR058653">
    <property type="entry name" value="NfeD2_TM"/>
</dbReference>
<dbReference type="OrthoDB" id="1683445at2"/>
<keyword evidence="4" id="KW-1185">Reference proteome</keyword>
<dbReference type="InterPro" id="IPR012340">
    <property type="entry name" value="NA-bd_OB-fold"/>
</dbReference>
<proteinExistence type="predicted"/>
<dbReference type="AlphaFoldDB" id="A0A0K9GUW2"/>
<dbReference type="STRING" id="1679170.AC625_13820"/>
<evidence type="ECO:0000313" key="4">
    <source>
        <dbReference type="Proteomes" id="UP000037146"/>
    </source>
</evidence>
<accession>A0A0K9GUW2</accession>
<dbReference type="Proteomes" id="UP000037146">
    <property type="component" value="Unassembled WGS sequence"/>
</dbReference>
<feature type="transmembrane region" description="Helical" evidence="1">
    <location>
        <begin position="12"/>
        <end position="29"/>
    </location>
</feature>
<evidence type="ECO:0000256" key="1">
    <source>
        <dbReference type="SAM" id="Phobius"/>
    </source>
</evidence>
<dbReference type="RefSeq" id="WP_049681798.1">
    <property type="nucleotide sequence ID" value="NZ_LFZW01000001.1"/>
</dbReference>
<gene>
    <name evidence="3" type="ORF">AC625_13820</name>
</gene>
<dbReference type="Gene3D" id="2.40.50.140">
    <property type="entry name" value="Nucleic acid-binding proteins"/>
    <property type="match status" value="1"/>
</dbReference>
<keyword evidence="1" id="KW-1133">Transmembrane helix</keyword>
<reference evidence="4" key="1">
    <citation type="submission" date="2015-07" db="EMBL/GenBank/DDBJ databases">
        <title>Genome sequencing project for genomic taxonomy and phylogenomics of Bacillus-like bacteria.</title>
        <authorList>
            <person name="Liu B."/>
            <person name="Wang J."/>
            <person name="Zhu Y."/>
            <person name="Liu G."/>
            <person name="Chen Q."/>
            <person name="Chen Z."/>
            <person name="Lan J."/>
            <person name="Che J."/>
            <person name="Ge C."/>
            <person name="Shi H."/>
            <person name="Pan Z."/>
            <person name="Liu X."/>
        </authorList>
    </citation>
    <scope>NUCLEOTIDE SEQUENCE [LARGE SCALE GENOMIC DNA]</scope>
    <source>
        <strain evidence="4">FJAT-27997</strain>
    </source>
</reference>
<comment type="caution">
    <text evidence="3">The sequence shown here is derived from an EMBL/GenBank/DDBJ whole genome shotgun (WGS) entry which is preliminary data.</text>
</comment>
<dbReference type="EMBL" id="LFZW01000001">
    <property type="protein sequence ID" value="KMY50445.1"/>
    <property type="molecule type" value="Genomic_DNA"/>
</dbReference>
<evidence type="ECO:0000259" key="2">
    <source>
        <dbReference type="Pfam" id="PF25842"/>
    </source>
</evidence>
<keyword evidence="1" id="KW-0812">Transmembrane</keyword>
<evidence type="ECO:0000313" key="3">
    <source>
        <dbReference type="EMBL" id="KMY50445.1"/>
    </source>
</evidence>
<feature type="transmembrane region" description="Helical" evidence="1">
    <location>
        <begin position="41"/>
        <end position="61"/>
    </location>
</feature>
<keyword evidence="1" id="KW-0472">Membrane</keyword>
<feature type="transmembrane region" description="Helical" evidence="1">
    <location>
        <begin position="73"/>
        <end position="95"/>
    </location>
</feature>
<dbReference type="PATRIC" id="fig|1679170.3.peg.3154"/>
<feature type="domain" description="Membrane protein NfeD2 N-terminal transmembrane" evidence="2">
    <location>
        <begin position="1"/>
        <end position="100"/>
    </location>
</feature>
<protein>
    <submittedName>
        <fullName evidence="3">Membrane protein</fullName>
    </submittedName>
</protein>